<keyword evidence="2" id="KW-0472">Membrane</keyword>
<dbReference type="AlphaFoldDB" id="A0AA48III3"/>
<reference evidence="3" key="1">
    <citation type="journal article" date="2023" name="BMC Genomics">
        <title>Chromosome-level genome assemblies of Cutaneotrichosporon spp. (Trichosporonales, Basidiomycota) reveal imbalanced evolution between nucleotide sequences and chromosome synteny.</title>
        <authorList>
            <person name="Kobayashi Y."/>
            <person name="Kayamori A."/>
            <person name="Aoki K."/>
            <person name="Shiwa Y."/>
            <person name="Matsutani M."/>
            <person name="Fujita N."/>
            <person name="Sugita T."/>
            <person name="Iwasaki W."/>
            <person name="Tanaka N."/>
            <person name="Takashima M."/>
        </authorList>
    </citation>
    <scope>NUCLEOTIDE SEQUENCE</scope>
    <source>
        <strain evidence="3">HIS019</strain>
    </source>
</reference>
<dbReference type="EMBL" id="AP028213">
    <property type="protein sequence ID" value="BEI89283.1"/>
    <property type="molecule type" value="Genomic_DNA"/>
</dbReference>
<sequence>MREIRESLCRRGTSAVSRAALVIIIVSIVAAIALGFLIWYLVRRHKANKARKANANSGQLDIEKSRDGISNTHSADIHYAPSLQYGPLEHADYQPPPESYQPQPPLLYHPSVIPGYSQAGSPRLGDAGRR</sequence>
<evidence type="ECO:0000256" key="2">
    <source>
        <dbReference type="SAM" id="Phobius"/>
    </source>
</evidence>
<keyword evidence="2" id="KW-0812">Transmembrane</keyword>
<dbReference type="KEGG" id="ccac:CcaHIS019_0206450"/>
<proteinExistence type="predicted"/>
<feature type="region of interest" description="Disordered" evidence="1">
    <location>
        <begin position="50"/>
        <end position="73"/>
    </location>
</feature>
<accession>A0AA48III3</accession>
<feature type="region of interest" description="Disordered" evidence="1">
    <location>
        <begin position="87"/>
        <end position="130"/>
    </location>
</feature>
<keyword evidence="4" id="KW-1185">Reference proteome</keyword>
<dbReference type="Proteomes" id="UP001233271">
    <property type="component" value="Chromosome 2"/>
</dbReference>
<protein>
    <submittedName>
        <fullName evidence="3">Uncharacterized protein</fullName>
    </submittedName>
</protein>
<feature type="compositionally biased region" description="Pro residues" evidence="1">
    <location>
        <begin position="94"/>
        <end position="107"/>
    </location>
</feature>
<feature type="transmembrane region" description="Helical" evidence="2">
    <location>
        <begin position="20"/>
        <end position="42"/>
    </location>
</feature>
<gene>
    <name evidence="3" type="ORF">CcaverHIS019_0206450</name>
</gene>
<keyword evidence="2" id="KW-1133">Transmembrane helix</keyword>
<organism evidence="3 4">
    <name type="scientific">Cutaneotrichosporon cavernicola</name>
    <dbReference type="NCBI Taxonomy" id="279322"/>
    <lineage>
        <taxon>Eukaryota</taxon>
        <taxon>Fungi</taxon>
        <taxon>Dikarya</taxon>
        <taxon>Basidiomycota</taxon>
        <taxon>Agaricomycotina</taxon>
        <taxon>Tremellomycetes</taxon>
        <taxon>Trichosporonales</taxon>
        <taxon>Trichosporonaceae</taxon>
        <taxon>Cutaneotrichosporon</taxon>
    </lineage>
</organism>
<evidence type="ECO:0000313" key="3">
    <source>
        <dbReference type="EMBL" id="BEI89283.1"/>
    </source>
</evidence>
<name>A0AA48III3_9TREE</name>
<dbReference type="RefSeq" id="XP_060454549.1">
    <property type="nucleotide sequence ID" value="XM_060597681.1"/>
</dbReference>
<evidence type="ECO:0000313" key="4">
    <source>
        <dbReference type="Proteomes" id="UP001233271"/>
    </source>
</evidence>
<dbReference type="GeneID" id="85493154"/>
<evidence type="ECO:0000256" key="1">
    <source>
        <dbReference type="SAM" id="MobiDB-lite"/>
    </source>
</evidence>